<proteinExistence type="predicted"/>
<keyword evidence="3" id="KW-1185">Reference proteome</keyword>
<feature type="compositionally biased region" description="Pro residues" evidence="1">
    <location>
        <begin position="1"/>
        <end position="13"/>
    </location>
</feature>
<dbReference type="RefSeq" id="WP_089229025.1">
    <property type="nucleotide sequence ID" value="NZ_FZOF01000042.1"/>
</dbReference>
<evidence type="ECO:0000313" key="3">
    <source>
        <dbReference type="Proteomes" id="UP000198280"/>
    </source>
</evidence>
<evidence type="ECO:0000256" key="1">
    <source>
        <dbReference type="SAM" id="MobiDB-lite"/>
    </source>
</evidence>
<protein>
    <submittedName>
        <fullName evidence="2">Uncharacterized protein</fullName>
    </submittedName>
</protein>
<evidence type="ECO:0000313" key="2">
    <source>
        <dbReference type="EMBL" id="SNT56554.1"/>
    </source>
</evidence>
<sequence length="75" mass="8231">MAAPEPEPSPLPGLMPEAQPAGERPRVLCADCHRPLSAHDARLWGRGRGCRRKHGLDAAPRIGRFDVEQDRLPGM</sequence>
<dbReference type="InterPro" id="IPR046053">
    <property type="entry name" value="DUF6011"/>
</dbReference>
<reference evidence="2 3" key="1">
    <citation type="submission" date="2017-06" db="EMBL/GenBank/DDBJ databases">
        <authorList>
            <person name="Kim H.J."/>
            <person name="Triplett B.A."/>
        </authorList>
    </citation>
    <scope>NUCLEOTIDE SEQUENCE [LARGE SCALE GENOMIC DNA]</scope>
    <source>
        <strain evidence="2 3">CGMCC 4.1858</strain>
    </source>
</reference>
<name>A0A239NQA0_9ACTN</name>
<organism evidence="2 3">
    <name type="scientific">Actinacidiphila glaucinigra</name>
    <dbReference type="NCBI Taxonomy" id="235986"/>
    <lineage>
        <taxon>Bacteria</taxon>
        <taxon>Bacillati</taxon>
        <taxon>Actinomycetota</taxon>
        <taxon>Actinomycetes</taxon>
        <taxon>Kitasatosporales</taxon>
        <taxon>Streptomycetaceae</taxon>
        <taxon>Actinacidiphila</taxon>
    </lineage>
</organism>
<gene>
    <name evidence="2" type="ORF">SAMN05216252_14217</name>
</gene>
<dbReference type="EMBL" id="FZOF01000042">
    <property type="protein sequence ID" value="SNT56554.1"/>
    <property type="molecule type" value="Genomic_DNA"/>
</dbReference>
<dbReference type="Proteomes" id="UP000198280">
    <property type="component" value="Unassembled WGS sequence"/>
</dbReference>
<dbReference type="OrthoDB" id="3855086at2"/>
<dbReference type="Pfam" id="PF19474">
    <property type="entry name" value="DUF6011"/>
    <property type="match status" value="1"/>
</dbReference>
<accession>A0A239NQA0</accession>
<dbReference type="AlphaFoldDB" id="A0A239NQA0"/>
<feature type="region of interest" description="Disordered" evidence="1">
    <location>
        <begin position="1"/>
        <end position="23"/>
    </location>
</feature>